<dbReference type="EMBL" id="LSRX01000269">
    <property type="protein sequence ID" value="OLQ02246.1"/>
    <property type="molecule type" value="Genomic_DNA"/>
</dbReference>
<dbReference type="Gene3D" id="2.130.10.30">
    <property type="entry name" value="Regulator of chromosome condensation 1/beta-lactamase-inhibitor protein II"/>
    <property type="match status" value="1"/>
</dbReference>
<proteinExistence type="predicted"/>
<name>A0A1Q9E4B0_SYMMI</name>
<organism evidence="1 2">
    <name type="scientific">Symbiodinium microadriaticum</name>
    <name type="common">Dinoflagellate</name>
    <name type="synonym">Zooxanthella microadriatica</name>
    <dbReference type="NCBI Taxonomy" id="2951"/>
    <lineage>
        <taxon>Eukaryota</taxon>
        <taxon>Sar</taxon>
        <taxon>Alveolata</taxon>
        <taxon>Dinophyceae</taxon>
        <taxon>Suessiales</taxon>
        <taxon>Symbiodiniaceae</taxon>
        <taxon>Symbiodinium</taxon>
    </lineage>
</organism>
<dbReference type="AlphaFoldDB" id="A0A1Q9E4B0"/>
<evidence type="ECO:0000313" key="2">
    <source>
        <dbReference type="Proteomes" id="UP000186817"/>
    </source>
</evidence>
<dbReference type="InterPro" id="IPR009091">
    <property type="entry name" value="RCC1/BLIP-II"/>
</dbReference>
<comment type="caution">
    <text evidence="1">The sequence shown here is derived from an EMBL/GenBank/DDBJ whole genome shotgun (WGS) entry which is preliminary data.</text>
</comment>
<sequence>MSIAVEVGLLSGKRASVQAGLDETVETLKQRAQVALGVGKGRLLDSSGNVLDVCTPMKKARVQNGDSLTFHIGRVQIQSTGSTFAAILGDGAVVTWGNTGSDSSAVRDQLKNVQQIQATVGGAFAAILADRSVVTWGQPTRGGASAAVQQQLNDVQQIQASFGAFAAILGDGSVVTWGPADFGGDSSAVQDQLKNVQRIQATCGAFAAILLDGSVVTWGAAHCGGDSGAVKDFLRNVQQTWLSKEIAPGYLVIFYQEILHEVPRETLVEDSLRLFVGWRLTESEQSLQDLASQADPGVPDTKALLEAQGVPLLPSGQWPPMYAKSHLLFWKTGLLSWSDRNVRDSCKEWTKVGTQMVRLVPRWFRSLRSLGLPLYAGYTEEEESLMRPAAAWILRNRRFGEHGTFLAHETQEEC</sequence>
<dbReference type="OrthoDB" id="446145at2759"/>
<evidence type="ECO:0008006" key="3">
    <source>
        <dbReference type="Google" id="ProtNLM"/>
    </source>
</evidence>
<accession>A0A1Q9E4B0</accession>
<dbReference type="SUPFAM" id="SSF50985">
    <property type="entry name" value="RCC1/BLIP-II"/>
    <property type="match status" value="1"/>
</dbReference>
<reference evidence="1 2" key="1">
    <citation type="submission" date="2016-02" db="EMBL/GenBank/DDBJ databases">
        <title>Genome analysis of coral dinoflagellate symbionts highlights evolutionary adaptations to a symbiotic lifestyle.</title>
        <authorList>
            <person name="Aranda M."/>
            <person name="Li Y."/>
            <person name="Liew Y.J."/>
            <person name="Baumgarten S."/>
            <person name="Simakov O."/>
            <person name="Wilson M."/>
            <person name="Piel J."/>
            <person name="Ashoor H."/>
            <person name="Bougouffa S."/>
            <person name="Bajic V.B."/>
            <person name="Ryu T."/>
            <person name="Ravasi T."/>
            <person name="Bayer T."/>
            <person name="Micklem G."/>
            <person name="Kim H."/>
            <person name="Bhak J."/>
            <person name="Lajeunesse T.C."/>
            <person name="Voolstra C.R."/>
        </authorList>
    </citation>
    <scope>NUCLEOTIDE SEQUENCE [LARGE SCALE GENOMIC DNA]</scope>
    <source>
        <strain evidence="1 2">CCMP2467</strain>
    </source>
</reference>
<gene>
    <name evidence="1" type="ORF">AK812_SmicGene14935</name>
</gene>
<keyword evidence="2" id="KW-1185">Reference proteome</keyword>
<dbReference type="Proteomes" id="UP000186817">
    <property type="component" value="Unassembled WGS sequence"/>
</dbReference>
<evidence type="ECO:0000313" key="1">
    <source>
        <dbReference type="EMBL" id="OLQ02246.1"/>
    </source>
</evidence>
<protein>
    <recommendedName>
        <fullName evidence="3">E3 ubiquitin-protein ligase HERC2</fullName>
    </recommendedName>
</protein>